<evidence type="ECO:0000256" key="3">
    <source>
        <dbReference type="ARBA" id="ARBA00006759"/>
    </source>
</evidence>
<keyword evidence="4 7" id="KW-0479">Metal-binding</keyword>
<dbReference type="PANTHER" id="PTHR43705:SF1">
    <property type="entry name" value="HYDROXYACYLGLUTATHIONE HYDROLASE GLOB"/>
    <property type="match status" value="1"/>
</dbReference>
<comment type="subunit">
    <text evidence="7">Monomer.</text>
</comment>
<dbReference type="Proteomes" id="UP000199239">
    <property type="component" value="Unassembled WGS sequence"/>
</dbReference>
<gene>
    <name evidence="7" type="primary">gloB</name>
    <name evidence="9" type="ORF">SAMN04488040_1282</name>
</gene>
<dbReference type="GO" id="GO:0004416">
    <property type="term" value="F:hydroxyacylglutathione hydrolase activity"/>
    <property type="evidence" value="ECO:0007669"/>
    <property type="project" value="UniProtKB-UniRule"/>
</dbReference>
<evidence type="ECO:0000313" key="10">
    <source>
        <dbReference type="Proteomes" id="UP000199239"/>
    </source>
</evidence>
<comment type="catalytic activity">
    <reaction evidence="1 7">
        <text>an S-(2-hydroxyacyl)glutathione + H2O = a 2-hydroxy carboxylate + glutathione + H(+)</text>
        <dbReference type="Rhea" id="RHEA:21864"/>
        <dbReference type="ChEBI" id="CHEBI:15377"/>
        <dbReference type="ChEBI" id="CHEBI:15378"/>
        <dbReference type="ChEBI" id="CHEBI:57925"/>
        <dbReference type="ChEBI" id="CHEBI:58896"/>
        <dbReference type="ChEBI" id="CHEBI:71261"/>
        <dbReference type="EC" id="3.1.2.6"/>
    </reaction>
</comment>
<dbReference type="InterPro" id="IPR032282">
    <property type="entry name" value="HAGH_C"/>
</dbReference>
<dbReference type="EC" id="3.1.2.6" evidence="7"/>
<dbReference type="STRING" id="394264.SAMN04488040_1282"/>
<evidence type="ECO:0000256" key="6">
    <source>
        <dbReference type="ARBA" id="ARBA00022833"/>
    </source>
</evidence>
<evidence type="ECO:0000256" key="2">
    <source>
        <dbReference type="ARBA" id="ARBA00004963"/>
    </source>
</evidence>
<evidence type="ECO:0000256" key="5">
    <source>
        <dbReference type="ARBA" id="ARBA00022801"/>
    </source>
</evidence>
<feature type="binding site" evidence="7">
    <location>
        <position position="58"/>
    </location>
    <ligand>
        <name>Zn(2+)</name>
        <dbReference type="ChEBI" id="CHEBI:29105"/>
        <label>1</label>
    </ligand>
</feature>
<dbReference type="InterPro" id="IPR001279">
    <property type="entry name" value="Metallo-B-lactamas"/>
</dbReference>
<evidence type="ECO:0000313" key="9">
    <source>
        <dbReference type="EMBL" id="SFS64789.1"/>
    </source>
</evidence>
<keyword evidence="10" id="KW-1185">Reference proteome</keyword>
<evidence type="ECO:0000256" key="4">
    <source>
        <dbReference type="ARBA" id="ARBA00022723"/>
    </source>
</evidence>
<dbReference type="SUPFAM" id="SSF56281">
    <property type="entry name" value="Metallo-hydrolase/oxidoreductase"/>
    <property type="match status" value="1"/>
</dbReference>
<dbReference type="Gene3D" id="3.60.15.10">
    <property type="entry name" value="Ribonuclease Z/Hydroxyacylglutathione hydrolase-like"/>
    <property type="match status" value="1"/>
</dbReference>
<dbReference type="Pfam" id="PF00753">
    <property type="entry name" value="Lactamase_B"/>
    <property type="match status" value="1"/>
</dbReference>
<dbReference type="EMBL" id="FPAJ01000002">
    <property type="protein sequence ID" value="SFS64789.1"/>
    <property type="molecule type" value="Genomic_DNA"/>
</dbReference>
<dbReference type="InterPro" id="IPR017782">
    <property type="entry name" value="Hydroxyacylglutathione_Hdrlase"/>
</dbReference>
<dbReference type="GO" id="GO:0019243">
    <property type="term" value="P:methylglyoxal catabolic process to D-lactate via S-lactoyl-glutathione"/>
    <property type="evidence" value="ECO:0007669"/>
    <property type="project" value="UniProtKB-UniRule"/>
</dbReference>
<dbReference type="AlphaFoldDB" id="A0A1I6RJ73"/>
<dbReference type="InterPro" id="IPR036866">
    <property type="entry name" value="RibonucZ/Hydroxyglut_hydro"/>
</dbReference>
<feature type="binding site" evidence="7">
    <location>
        <position position="61"/>
    </location>
    <ligand>
        <name>Zn(2+)</name>
        <dbReference type="ChEBI" id="CHEBI:29105"/>
        <label>2</label>
    </ligand>
</feature>
<feature type="binding site" evidence="7">
    <location>
        <position position="56"/>
    </location>
    <ligand>
        <name>Zn(2+)</name>
        <dbReference type="ChEBI" id="CHEBI:29105"/>
        <label>1</label>
    </ligand>
</feature>
<dbReference type="SMART" id="SM00849">
    <property type="entry name" value="Lactamase_B"/>
    <property type="match status" value="1"/>
</dbReference>
<dbReference type="HAMAP" id="MF_01374">
    <property type="entry name" value="Glyoxalase_2"/>
    <property type="match status" value="1"/>
</dbReference>
<feature type="binding site" evidence="7">
    <location>
        <position position="133"/>
    </location>
    <ligand>
        <name>Zn(2+)</name>
        <dbReference type="ChEBI" id="CHEBI:29105"/>
        <label>2</label>
    </ligand>
</feature>
<dbReference type="GO" id="GO:0046872">
    <property type="term" value="F:metal ion binding"/>
    <property type="evidence" value="ECO:0007669"/>
    <property type="project" value="UniProtKB-KW"/>
</dbReference>
<feature type="binding site" evidence="7">
    <location>
        <position position="114"/>
    </location>
    <ligand>
        <name>Zn(2+)</name>
        <dbReference type="ChEBI" id="CHEBI:29105"/>
        <label>1</label>
    </ligand>
</feature>
<comment type="cofactor">
    <cofactor evidence="7">
        <name>Zn(2+)</name>
        <dbReference type="ChEBI" id="CHEBI:29105"/>
    </cofactor>
    <text evidence="7">Binds 2 Zn(2+) ions per subunit.</text>
</comment>
<dbReference type="PIRSF" id="PIRSF005457">
    <property type="entry name" value="Glx"/>
    <property type="match status" value="1"/>
</dbReference>
<keyword evidence="6 7" id="KW-0862">Zinc</keyword>
<name>A0A1I6RJ73_9RHOB</name>
<dbReference type="NCBIfam" id="TIGR03413">
    <property type="entry name" value="GSH_gloB"/>
    <property type="match status" value="1"/>
</dbReference>
<dbReference type="PANTHER" id="PTHR43705">
    <property type="entry name" value="HYDROXYACYLGLUTATHIONE HYDROLASE"/>
    <property type="match status" value="1"/>
</dbReference>
<dbReference type="RefSeq" id="WP_093915536.1">
    <property type="nucleotide sequence ID" value="NZ_FPAJ01000002.1"/>
</dbReference>
<evidence type="ECO:0000256" key="1">
    <source>
        <dbReference type="ARBA" id="ARBA00001623"/>
    </source>
</evidence>
<reference evidence="10" key="1">
    <citation type="submission" date="2016-10" db="EMBL/GenBank/DDBJ databases">
        <authorList>
            <person name="Varghese N."/>
            <person name="Submissions S."/>
        </authorList>
    </citation>
    <scope>NUCLEOTIDE SEQUENCE [LARGE SCALE GENOMIC DNA]</scope>
    <source>
        <strain evidence="10">DSM 23422</strain>
    </source>
</reference>
<proteinExistence type="inferred from homology"/>
<feature type="binding site" evidence="7">
    <location>
        <position position="171"/>
    </location>
    <ligand>
        <name>Zn(2+)</name>
        <dbReference type="ChEBI" id="CHEBI:29105"/>
        <label>2</label>
    </ligand>
</feature>
<accession>A0A1I6RJ73</accession>
<dbReference type="UniPathway" id="UPA00619">
    <property type="reaction ID" value="UER00676"/>
</dbReference>
<feature type="binding site" evidence="7">
    <location>
        <position position="60"/>
    </location>
    <ligand>
        <name>Zn(2+)</name>
        <dbReference type="ChEBI" id="CHEBI:29105"/>
        <label>2</label>
    </ligand>
</feature>
<protein>
    <recommendedName>
        <fullName evidence="7">Hydroxyacylglutathione hydrolase</fullName>
        <ecNumber evidence="7">3.1.2.6</ecNumber>
    </recommendedName>
    <alternativeName>
        <fullName evidence="7">Glyoxalase II</fullName>
        <shortName evidence="7">Glx II</shortName>
    </alternativeName>
</protein>
<evidence type="ECO:0000259" key="8">
    <source>
        <dbReference type="SMART" id="SM00849"/>
    </source>
</evidence>
<keyword evidence="5 7" id="KW-0378">Hydrolase</keyword>
<organism evidence="9 10">
    <name type="scientific">Sulfitobacter marinus</name>
    <dbReference type="NCBI Taxonomy" id="394264"/>
    <lineage>
        <taxon>Bacteria</taxon>
        <taxon>Pseudomonadati</taxon>
        <taxon>Pseudomonadota</taxon>
        <taxon>Alphaproteobacteria</taxon>
        <taxon>Rhodobacterales</taxon>
        <taxon>Roseobacteraceae</taxon>
        <taxon>Sulfitobacter</taxon>
    </lineage>
</organism>
<dbReference type="InterPro" id="IPR035680">
    <property type="entry name" value="Clx_II_MBL"/>
</dbReference>
<feature type="domain" description="Metallo-beta-lactamase" evidence="8">
    <location>
        <begin position="13"/>
        <end position="171"/>
    </location>
</feature>
<sequence>MPFDLVTIPCLSDNYAFLLRDQASGHVALIDVPEAAPISNKLKELGWTLSEIWLTHHHPDHIQGVPELTAQHPARILGAKADAHRLPALDHAVEDGDTFTFAGHDVQIMDVSGHTVGHIALYVPDAKCVFTADSLMALGCGRLFEGTPAQMWGSLQKLMKLPVDTTVCSGHEYTQSNAKFALTVDPENQALISRSREIDQARKDGVPTVPSTLSTELETNPFLRPADPGIRAELGMENATDTDVFAEIRARKDRF</sequence>
<dbReference type="OrthoDB" id="9802248at2"/>
<evidence type="ECO:0000256" key="7">
    <source>
        <dbReference type="HAMAP-Rule" id="MF_01374"/>
    </source>
</evidence>
<dbReference type="Pfam" id="PF16123">
    <property type="entry name" value="HAGH_C"/>
    <property type="match status" value="1"/>
</dbReference>
<dbReference type="InterPro" id="IPR050110">
    <property type="entry name" value="Glyoxalase_II_hydrolase"/>
</dbReference>
<comment type="similarity">
    <text evidence="3 7">Belongs to the metallo-beta-lactamase superfamily. Glyoxalase II family.</text>
</comment>
<comment type="function">
    <text evidence="7">Thiolesterase that catalyzes the hydrolysis of S-D-lactoyl-glutathione to form glutathione and D-lactic acid.</text>
</comment>
<comment type="pathway">
    <text evidence="2 7">Secondary metabolite metabolism; methylglyoxal degradation; (R)-lactate from methylglyoxal: step 2/2.</text>
</comment>
<dbReference type="CDD" id="cd07723">
    <property type="entry name" value="hydroxyacylglutathione_hydrolase_MBL-fold"/>
    <property type="match status" value="1"/>
</dbReference>
<feature type="binding site" evidence="7">
    <location>
        <position position="133"/>
    </location>
    <ligand>
        <name>Zn(2+)</name>
        <dbReference type="ChEBI" id="CHEBI:29105"/>
        <label>1</label>
    </ligand>
</feature>